<dbReference type="AlphaFoldDB" id="A0A9P9YLL7"/>
<proteinExistence type="predicted"/>
<sequence length="39" mass="4294">KDGEAIPSGSLGTSFKRVLQIWLKGEKAFKDAALFKINE</sequence>
<feature type="non-terminal residue" evidence="1">
    <location>
        <position position="1"/>
    </location>
</feature>
<name>A0A9P9YLL7_9MUSC</name>
<dbReference type="Proteomes" id="UP001059596">
    <property type="component" value="Unassembled WGS sequence"/>
</dbReference>
<keyword evidence="2" id="KW-1185">Reference proteome</keyword>
<accession>A0A9P9YLL7</accession>
<evidence type="ECO:0000313" key="1">
    <source>
        <dbReference type="EMBL" id="KAI8039280.1"/>
    </source>
</evidence>
<organism evidence="1 2">
    <name type="scientific">Drosophila gunungcola</name>
    <name type="common">fruit fly</name>
    <dbReference type="NCBI Taxonomy" id="103775"/>
    <lineage>
        <taxon>Eukaryota</taxon>
        <taxon>Metazoa</taxon>
        <taxon>Ecdysozoa</taxon>
        <taxon>Arthropoda</taxon>
        <taxon>Hexapoda</taxon>
        <taxon>Insecta</taxon>
        <taxon>Pterygota</taxon>
        <taxon>Neoptera</taxon>
        <taxon>Endopterygota</taxon>
        <taxon>Diptera</taxon>
        <taxon>Brachycera</taxon>
        <taxon>Muscomorpha</taxon>
        <taxon>Ephydroidea</taxon>
        <taxon>Drosophilidae</taxon>
        <taxon>Drosophila</taxon>
        <taxon>Sophophora</taxon>
    </lineage>
</organism>
<gene>
    <name evidence="1" type="ORF">M5D96_008003</name>
</gene>
<evidence type="ECO:0000313" key="2">
    <source>
        <dbReference type="Proteomes" id="UP001059596"/>
    </source>
</evidence>
<comment type="caution">
    <text evidence="1">The sequence shown here is derived from an EMBL/GenBank/DDBJ whole genome shotgun (WGS) entry which is preliminary data.</text>
</comment>
<reference evidence="1" key="1">
    <citation type="journal article" date="2023" name="Genome Biol. Evol.">
        <title>Long-read-based Genome Assembly of Drosophila gunungcola Reveals Fewer Chemosensory Genes in Flower-breeding Species.</title>
        <authorList>
            <person name="Negi A."/>
            <person name="Liao B.Y."/>
            <person name="Yeh S.D."/>
        </authorList>
    </citation>
    <scope>NUCLEOTIDE SEQUENCE</scope>
    <source>
        <strain evidence="1">Sukarami</strain>
    </source>
</reference>
<protein>
    <submittedName>
        <fullName evidence="1">Uncharacterized protein</fullName>
    </submittedName>
</protein>
<dbReference type="EMBL" id="JAMKOV010000006">
    <property type="protein sequence ID" value="KAI8039280.1"/>
    <property type="molecule type" value="Genomic_DNA"/>
</dbReference>